<sequence>MTEAPLPSRLPLTGRFHVDDTCIDCQLCRDLAPENFESDPDTETHYVLKQPENDDELDQVLDAYESCPSDSIHYLRISTEE</sequence>
<organism evidence="1">
    <name type="scientific">Streptomyces zelensis</name>
    <dbReference type="NCBI Taxonomy" id="1981977"/>
    <lineage>
        <taxon>Bacteria</taxon>
        <taxon>Bacillati</taxon>
        <taxon>Actinomycetota</taxon>
        <taxon>Actinomycetes</taxon>
        <taxon>Kitasatosporales</taxon>
        <taxon>Streptomycetaceae</taxon>
        <taxon>Streptomyces</taxon>
    </lineage>
</organism>
<dbReference type="EMBL" id="KY379149">
    <property type="protein sequence ID" value="ARK19482.1"/>
    <property type="molecule type" value="Genomic_DNA"/>
</dbReference>
<dbReference type="AlphaFoldDB" id="A0A1W6EUT3"/>
<reference evidence="1" key="1">
    <citation type="journal article" date="2017" name="ACS Chem. Biol.">
        <title>Unified Biosynthetic Origin of the Benzodipyrrole Subunits in CC-1065.</title>
        <authorList>
            <person name="Wu S."/>
            <person name="Jian X.H."/>
            <person name="Yuan H."/>
            <person name="Jin W.B."/>
            <person name="Yin Y."/>
            <person name="Wang L.Y."/>
            <person name="Zhao J."/>
            <person name="Tang G.L."/>
        </authorList>
    </citation>
    <scope>NUCLEOTIDE SEQUENCE</scope>
    <source>
        <strain evidence="1">NRRL 11183</strain>
    </source>
</reference>
<evidence type="ECO:0000313" key="1">
    <source>
        <dbReference type="EMBL" id="ARK19482.1"/>
    </source>
</evidence>
<dbReference type="SUPFAM" id="SSF54862">
    <property type="entry name" value="4Fe-4S ferredoxins"/>
    <property type="match status" value="1"/>
</dbReference>
<protein>
    <submittedName>
        <fullName evidence="1">Ferredoxin</fullName>
    </submittedName>
</protein>
<dbReference type="Gene3D" id="3.30.70.20">
    <property type="match status" value="1"/>
</dbReference>
<proteinExistence type="predicted"/>
<accession>A0A1W6EUT3</accession>
<gene>
    <name evidence="1" type="primary">c10H</name>
</gene>
<name>A0A1W6EUT3_9ACTN</name>
<dbReference type="Pfam" id="PF13370">
    <property type="entry name" value="Fer4_13"/>
    <property type="match status" value="1"/>
</dbReference>